<dbReference type="InterPro" id="IPR035940">
    <property type="entry name" value="CAP_sf"/>
</dbReference>
<name>A0A327YU66_9ACTN</name>
<dbReference type="AlphaFoldDB" id="A0A327YU66"/>
<dbReference type="OrthoDB" id="8611574at2"/>
<dbReference type="SUPFAM" id="SSF55797">
    <property type="entry name" value="PR-1-like"/>
    <property type="match status" value="1"/>
</dbReference>
<dbReference type="PANTHER" id="PTHR31157:SF1">
    <property type="entry name" value="SCP DOMAIN-CONTAINING PROTEIN"/>
    <property type="match status" value="1"/>
</dbReference>
<comment type="caution">
    <text evidence="2">The sequence shown here is derived from an EMBL/GenBank/DDBJ whole genome shotgun (WGS) entry which is preliminary data.</text>
</comment>
<organism evidence="2 4">
    <name type="scientific">Actinoplanes lutulentus</name>
    <dbReference type="NCBI Taxonomy" id="1287878"/>
    <lineage>
        <taxon>Bacteria</taxon>
        <taxon>Bacillati</taxon>
        <taxon>Actinomycetota</taxon>
        <taxon>Actinomycetes</taxon>
        <taxon>Micromonosporales</taxon>
        <taxon>Micromonosporaceae</taxon>
        <taxon>Actinoplanes</taxon>
    </lineage>
</organism>
<dbReference type="CDD" id="cd05379">
    <property type="entry name" value="CAP_bacterial"/>
    <property type="match status" value="1"/>
</dbReference>
<dbReference type="EMBL" id="QLMJ01000028">
    <property type="protein sequence ID" value="RAK26315.1"/>
    <property type="molecule type" value="Genomic_DNA"/>
</dbReference>
<dbReference type="InterPro" id="IPR014044">
    <property type="entry name" value="CAP_dom"/>
</dbReference>
<gene>
    <name evidence="3" type="ORF">B0I29_128165</name>
    <name evidence="2" type="ORF">B0I29_13824</name>
</gene>
<dbReference type="Pfam" id="PF00188">
    <property type="entry name" value="CAP"/>
    <property type="match status" value="1"/>
</dbReference>
<protein>
    <submittedName>
        <fullName evidence="2">Cysteine-rich secretory protein family protein</fullName>
    </submittedName>
</protein>
<dbReference type="PANTHER" id="PTHR31157">
    <property type="entry name" value="SCP DOMAIN-CONTAINING PROTEIN"/>
    <property type="match status" value="1"/>
</dbReference>
<proteinExistence type="predicted"/>
<dbReference type="EMBL" id="QLMJ01000038">
    <property type="protein sequence ID" value="RAK24681.1"/>
    <property type="molecule type" value="Genomic_DNA"/>
</dbReference>
<dbReference type="RefSeq" id="WP_146617075.1">
    <property type="nucleotide sequence ID" value="NZ_QLMJ01000028.1"/>
</dbReference>
<evidence type="ECO:0000313" key="4">
    <source>
        <dbReference type="Proteomes" id="UP000249341"/>
    </source>
</evidence>
<feature type="domain" description="SCP" evidence="1">
    <location>
        <begin position="2"/>
        <end position="53"/>
    </location>
</feature>
<dbReference type="Gene3D" id="3.40.33.10">
    <property type="entry name" value="CAP"/>
    <property type="match status" value="1"/>
</dbReference>
<accession>A0A327YU66</accession>
<evidence type="ECO:0000313" key="3">
    <source>
        <dbReference type="EMBL" id="RAK26315.1"/>
    </source>
</evidence>
<sequence>ENVAYGYRTAAQVVNGWMKSPGHRTNILNCKSKTVGVGAVYSANGTPYYTQDFGY</sequence>
<evidence type="ECO:0000313" key="2">
    <source>
        <dbReference type="EMBL" id="RAK24681.1"/>
    </source>
</evidence>
<feature type="non-terminal residue" evidence="2">
    <location>
        <position position="1"/>
    </location>
</feature>
<dbReference type="Proteomes" id="UP000249341">
    <property type="component" value="Unassembled WGS sequence"/>
</dbReference>
<keyword evidence="4" id="KW-1185">Reference proteome</keyword>
<evidence type="ECO:0000259" key="1">
    <source>
        <dbReference type="Pfam" id="PF00188"/>
    </source>
</evidence>
<reference evidence="2 4" key="1">
    <citation type="submission" date="2018-06" db="EMBL/GenBank/DDBJ databases">
        <title>Genomic Encyclopedia of Type Strains, Phase III (KMG-III): the genomes of soil and plant-associated and newly described type strains.</title>
        <authorList>
            <person name="Whitman W."/>
        </authorList>
    </citation>
    <scope>NUCLEOTIDE SEQUENCE [LARGE SCALE GENOMIC DNA]</scope>
    <source>
        <strain evidence="2 4">CGMCC 4.7090</strain>
    </source>
</reference>